<dbReference type="AlphaFoldDB" id="A0A1S2LQA5"/>
<evidence type="ECO:0000313" key="2">
    <source>
        <dbReference type="Proteomes" id="UP000179524"/>
    </source>
</evidence>
<sequence length="48" mass="5710">MRKTFSKTFEELVEENKKQLLSDPEALKKIETKLEKKHLEYSQSNRVG</sequence>
<dbReference type="InterPro" id="IPR025004">
    <property type="entry name" value="SenN/SenS"/>
</dbReference>
<dbReference type="Proteomes" id="UP000179524">
    <property type="component" value="Unassembled WGS sequence"/>
</dbReference>
<reference evidence="1 2" key="1">
    <citation type="submission" date="2016-10" db="EMBL/GenBank/DDBJ databases">
        <title>Draft genome sequences of four alkaliphilic bacteria belonging to the Anaerobacillus genus.</title>
        <authorList>
            <person name="Bassil N.M."/>
            <person name="Lloyd J.R."/>
        </authorList>
    </citation>
    <scope>NUCLEOTIDE SEQUENCE [LARGE SCALE GENOMIC DNA]</scope>
    <source>
        <strain evidence="1 2">DSM 18345</strain>
    </source>
</reference>
<dbReference type="EMBL" id="MLQR01000027">
    <property type="protein sequence ID" value="OIJ13575.1"/>
    <property type="molecule type" value="Genomic_DNA"/>
</dbReference>
<proteinExistence type="predicted"/>
<evidence type="ECO:0000313" key="1">
    <source>
        <dbReference type="EMBL" id="OIJ13575.1"/>
    </source>
</evidence>
<gene>
    <name evidence="1" type="ORF">BKP37_09820</name>
</gene>
<name>A0A1S2LQA5_9BACI</name>
<accession>A0A1S2LQA5</accession>
<comment type="caution">
    <text evidence="1">The sequence shown here is derived from an EMBL/GenBank/DDBJ whole genome shotgun (WGS) entry which is preliminary data.</text>
</comment>
<dbReference type="Pfam" id="PF13040">
    <property type="entry name" value="Fur_reg_FbpB"/>
    <property type="match status" value="1"/>
</dbReference>
<dbReference type="OrthoDB" id="2991278at2"/>
<dbReference type="RefSeq" id="WP_071309426.1">
    <property type="nucleotide sequence ID" value="NZ_MLQR01000027.1"/>
</dbReference>
<protein>
    <submittedName>
        <fullName evidence="1">Fur-regulated basic protein B</fullName>
    </submittedName>
</protein>
<keyword evidence="2" id="KW-1185">Reference proteome</keyword>
<organism evidence="1 2">
    <name type="scientific">Anaerobacillus alkalilacustris</name>
    <dbReference type="NCBI Taxonomy" id="393763"/>
    <lineage>
        <taxon>Bacteria</taxon>
        <taxon>Bacillati</taxon>
        <taxon>Bacillota</taxon>
        <taxon>Bacilli</taxon>
        <taxon>Bacillales</taxon>
        <taxon>Bacillaceae</taxon>
        <taxon>Anaerobacillus</taxon>
    </lineage>
</organism>